<evidence type="ECO:0000256" key="1">
    <source>
        <dbReference type="SAM" id="MobiDB-lite"/>
    </source>
</evidence>
<name>A0A4Y3WUJ5_9PSEU</name>
<evidence type="ECO:0000313" key="3">
    <source>
        <dbReference type="Proteomes" id="UP000320338"/>
    </source>
</evidence>
<gene>
    <name evidence="2" type="ORF">PHY01_47860</name>
</gene>
<feature type="region of interest" description="Disordered" evidence="1">
    <location>
        <begin position="1"/>
        <end position="23"/>
    </location>
</feature>
<protein>
    <submittedName>
        <fullName evidence="2">Uncharacterized protein</fullName>
    </submittedName>
</protein>
<reference evidence="2 3" key="1">
    <citation type="submission" date="2019-06" db="EMBL/GenBank/DDBJ databases">
        <title>Whole genome shotgun sequence of Pseudonocardia hydrocarbonoxydans NBRC 14498.</title>
        <authorList>
            <person name="Hosoyama A."/>
            <person name="Uohara A."/>
            <person name="Ohji S."/>
            <person name="Ichikawa N."/>
        </authorList>
    </citation>
    <scope>NUCLEOTIDE SEQUENCE [LARGE SCALE GENOMIC DNA]</scope>
    <source>
        <strain evidence="2 3">NBRC 14498</strain>
    </source>
</reference>
<evidence type="ECO:0000313" key="2">
    <source>
        <dbReference type="EMBL" id="GEC22503.1"/>
    </source>
</evidence>
<dbReference type="OrthoDB" id="3579077at2"/>
<proteinExistence type="predicted"/>
<keyword evidence="3" id="KW-1185">Reference proteome</keyword>
<dbReference type="EMBL" id="BJNG01000046">
    <property type="protein sequence ID" value="GEC22503.1"/>
    <property type="molecule type" value="Genomic_DNA"/>
</dbReference>
<comment type="caution">
    <text evidence="2">The sequence shown here is derived from an EMBL/GenBank/DDBJ whole genome shotgun (WGS) entry which is preliminary data.</text>
</comment>
<organism evidence="2 3">
    <name type="scientific">Pseudonocardia hydrocarbonoxydans</name>
    <dbReference type="NCBI Taxonomy" id="76726"/>
    <lineage>
        <taxon>Bacteria</taxon>
        <taxon>Bacillati</taxon>
        <taxon>Actinomycetota</taxon>
        <taxon>Actinomycetes</taxon>
        <taxon>Pseudonocardiales</taxon>
        <taxon>Pseudonocardiaceae</taxon>
        <taxon>Pseudonocardia</taxon>
    </lineage>
</organism>
<dbReference type="RefSeq" id="WP_141282059.1">
    <property type="nucleotide sequence ID" value="NZ_BAAARZ010000077.1"/>
</dbReference>
<accession>A0A4Y3WUJ5</accession>
<sequence length="446" mass="48228">MPAAAPPYLEPSSPSSSAAAGGLRWVHDPDDDQACLHQLGDLHDLAAGRLVCHPTPEATWPVLVRDLFEALGKRRDALPRARRDDAATLLRVWLRAEQVEHLVVLRAHRLHPPLLAALAELATATGTVLWLVWHDTDPPPSRWEGTVWSWSRAITALRERPARRRPRLRAVDAIHRDAVAEARREARLLRVGQPRQRRFTQPGCQLGALLQRMTIDAATDQELALRLDAAQAGFATEGLTLVLPTEAAALSVFGPRIDAHVVSRLRRLACPTSAAALLLAQATDCRAGRLSLCAPRRISPDFGQVGMLTGIYRIPATAGPLLHAALLDHQARGLPYYALFVDAAGGLLLTQRMANLIARAAALAGLPRPLAATRAGRSDSGPEAPFAATLVNIDAVRIEGLVSSATSWATRRTSAWPRPPSALRSRPCFVAIDPLCPHPGRNVSQA</sequence>
<feature type="compositionally biased region" description="Low complexity" evidence="1">
    <location>
        <begin position="10"/>
        <end position="20"/>
    </location>
</feature>
<dbReference type="AlphaFoldDB" id="A0A4Y3WUJ5"/>
<dbReference type="Proteomes" id="UP000320338">
    <property type="component" value="Unassembled WGS sequence"/>
</dbReference>